<accession>A0ABR3YSY4</accession>
<reference evidence="1 2" key="1">
    <citation type="journal article" date="2024" name="IMA Fungus">
        <title>IMA Genome - F19 : A genome assembly and annotation guide to empower mycologists, including annotated draft genome sequences of Ceratocystis pirilliformis, Diaporthe australafricana, Fusarium ophioides, Paecilomyces lecythidis, and Sporothrix stenoceras.</title>
        <authorList>
            <person name="Aylward J."/>
            <person name="Wilson A.M."/>
            <person name="Visagie C.M."/>
            <person name="Spraker J."/>
            <person name="Barnes I."/>
            <person name="Buitendag C."/>
            <person name="Ceriani C."/>
            <person name="Del Mar Angel L."/>
            <person name="du Plessis D."/>
            <person name="Fuchs T."/>
            <person name="Gasser K."/>
            <person name="Kramer D."/>
            <person name="Li W."/>
            <person name="Munsamy K."/>
            <person name="Piso A."/>
            <person name="Price J.L."/>
            <person name="Sonnekus B."/>
            <person name="Thomas C."/>
            <person name="van der Nest A."/>
            <person name="van Dijk A."/>
            <person name="van Heerden A."/>
            <person name="van Vuuren N."/>
            <person name="Yilmaz N."/>
            <person name="Duong T.A."/>
            <person name="van der Merwe N.A."/>
            <person name="Wingfield M.J."/>
            <person name="Wingfield B.D."/>
        </authorList>
    </citation>
    <scope>NUCLEOTIDE SEQUENCE [LARGE SCALE GENOMIC DNA]</scope>
    <source>
        <strain evidence="1 2">CMW 5346</strain>
    </source>
</reference>
<comment type="caution">
    <text evidence="1">The sequence shown here is derived from an EMBL/GenBank/DDBJ whole genome shotgun (WGS) entry which is preliminary data.</text>
</comment>
<proteinExistence type="predicted"/>
<sequence>MSAAPTSSWPSCATRRDQMARVLDVFSDPQHAELIRTEVKLADQAYNTMDFGKDNDAELDNYHTRRGYPEHLSTLGYAEDEPLWDGRTVNNAARIAAINRKCPLTPFLAHALHQAVAVTSEDRNNSNNFDQGPFFVGENPGLVVCAGDYETTTVFFDVTDVNNICYGFLAPPRVFARSLATNVHNFGTPDSGRFPGPVVSG</sequence>
<evidence type="ECO:0000313" key="2">
    <source>
        <dbReference type="Proteomes" id="UP001583186"/>
    </source>
</evidence>
<dbReference type="Proteomes" id="UP001583186">
    <property type="component" value="Unassembled WGS sequence"/>
</dbReference>
<protein>
    <submittedName>
        <fullName evidence="1">Uncharacterized protein</fullName>
    </submittedName>
</protein>
<name>A0ABR3YSY4_9PEZI</name>
<keyword evidence="2" id="KW-1185">Reference proteome</keyword>
<dbReference type="EMBL" id="JAWCUI010000062">
    <property type="protein sequence ID" value="KAL1890449.1"/>
    <property type="molecule type" value="Genomic_DNA"/>
</dbReference>
<evidence type="ECO:0000313" key="1">
    <source>
        <dbReference type="EMBL" id="KAL1890449.1"/>
    </source>
</evidence>
<organism evidence="1 2">
    <name type="scientific">Sporothrix stenoceras</name>
    <dbReference type="NCBI Taxonomy" id="5173"/>
    <lineage>
        <taxon>Eukaryota</taxon>
        <taxon>Fungi</taxon>
        <taxon>Dikarya</taxon>
        <taxon>Ascomycota</taxon>
        <taxon>Pezizomycotina</taxon>
        <taxon>Sordariomycetes</taxon>
        <taxon>Sordariomycetidae</taxon>
        <taxon>Ophiostomatales</taxon>
        <taxon>Ophiostomataceae</taxon>
        <taxon>Sporothrix</taxon>
    </lineage>
</organism>
<gene>
    <name evidence="1" type="ORF">Sste5346_008278</name>
</gene>